<gene>
    <name evidence="2" type="ORF">BET01_18695</name>
</gene>
<proteinExistence type="predicted"/>
<keyword evidence="1" id="KW-1133">Transmembrane helix</keyword>
<dbReference type="Proteomes" id="UP000284277">
    <property type="component" value="Unassembled WGS sequence"/>
</dbReference>
<accession>A0A419T3M8</accession>
<reference evidence="2 3" key="1">
    <citation type="submission" date="2016-08" db="EMBL/GenBank/DDBJ databases">
        <title>A new outlook on sporulation: Clostridium algidixylanolyticum.</title>
        <authorList>
            <person name="Poppleton D.I."/>
            <person name="Gribaldo S."/>
        </authorList>
    </citation>
    <scope>NUCLEOTIDE SEQUENCE [LARGE SCALE GENOMIC DNA]</scope>
    <source>
        <strain evidence="2 3">SPL73</strain>
    </source>
</reference>
<feature type="transmembrane region" description="Helical" evidence="1">
    <location>
        <begin position="7"/>
        <end position="29"/>
    </location>
</feature>
<evidence type="ECO:0000313" key="3">
    <source>
        <dbReference type="Proteomes" id="UP000284277"/>
    </source>
</evidence>
<feature type="transmembrane region" description="Helical" evidence="1">
    <location>
        <begin position="35"/>
        <end position="57"/>
    </location>
</feature>
<keyword evidence="1" id="KW-0812">Transmembrane</keyword>
<organism evidence="2 3">
    <name type="scientific">Lacrimispora algidixylanolytica</name>
    <dbReference type="NCBI Taxonomy" id="94868"/>
    <lineage>
        <taxon>Bacteria</taxon>
        <taxon>Bacillati</taxon>
        <taxon>Bacillota</taxon>
        <taxon>Clostridia</taxon>
        <taxon>Lachnospirales</taxon>
        <taxon>Lachnospiraceae</taxon>
        <taxon>Lacrimispora</taxon>
    </lineage>
</organism>
<evidence type="ECO:0000256" key="1">
    <source>
        <dbReference type="SAM" id="Phobius"/>
    </source>
</evidence>
<evidence type="ECO:0000313" key="2">
    <source>
        <dbReference type="EMBL" id="RKD32039.1"/>
    </source>
</evidence>
<keyword evidence="1" id="KW-0472">Membrane</keyword>
<protein>
    <submittedName>
        <fullName evidence="2">Uncharacterized protein</fullName>
    </submittedName>
</protein>
<comment type="caution">
    <text evidence="2">The sequence shown here is derived from an EMBL/GenBank/DDBJ whole genome shotgun (WGS) entry which is preliminary data.</text>
</comment>
<name>A0A419T3M8_9FIRM</name>
<keyword evidence="3" id="KW-1185">Reference proteome</keyword>
<dbReference type="EMBL" id="MCIA01000014">
    <property type="protein sequence ID" value="RKD32039.1"/>
    <property type="molecule type" value="Genomic_DNA"/>
</dbReference>
<sequence>MMKKCVIAITIIQITIITCLILLLLIFLFCNEEIRWLYMTLSEGIALLIVALDIIWLMRVMEKMKFLVE</sequence>
<dbReference type="AlphaFoldDB" id="A0A419T3M8"/>